<gene>
    <name evidence="1" type="ORF">AFUS01_LOCUS26156</name>
</gene>
<sequence length="74" mass="8091">VSKALQKEDGTIFTFEKALNDPESPHFGLFADLTPICPNYDAMTQGGHLKVTELGVRQSISRGIALEDLSKTQN</sequence>
<evidence type="ECO:0000313" key="1">
    <source>
        <dbReference type="EMBL" id="CAG7815478.1"/>
    </source>
</evidence>
<organism evidence="1 2">
    <name type="scientific">Allacma fusca</name>
    <dbReference type="NCBI Taxonomy" id="39272"/>
    <lineage>
        <taxon>Eukaryota</taxon>
        <taxon>Metazoa</taxon>
        <taxon>Ecdysozoa</taxon>
        <taxon>Arthropoda</taxon>
        <taxon>Hexapoda</taxon>
        <taxon>Collembola</taxon>
        <taxon>Symphypleona</taxon>
        <taxon>Sminthuridae</taxon>
        <taxon>Allacma</taxon>
    </lineage>
</organism>
<name>A0A8J2L4L7_9HEXA</name>
<proteinExistence type="predicted"/>
<feature type="non-terminal residue" evidence="1">
    <location>
        <position position="1"/>
    </location>
</feature>
<dbReference type="EMBL" id="CAJVCH010345156">
    <property type="protein sequence ID" value="CAG7815478.1"/>
    <property type="molecule type" value="Genomic_DNA"/>
</dbReference>
<dbReference type="AlphaFoldDB" id="A0A8J2L4L7"/>
<dbReference type="OrthoDB" id="10266026at2759"/>
<keyword evidence="2" id="KW-1185">Reference proteome</keyword>
<reference evidence="1" key="1">
    <citation type="submission" date="2021-06" db="EMBL/GenBank/DDBJ databases">
        <authorList>
            <person name="Hodson N. C."/>
            <person name="Mongue J. A."/>
            <person name="Jaron S. K."/>
        </authorList>
    </citation>
    <scope>NUCLEOTIDE SEQUENCE</scope>
</reference>
<dbReference type="Proteomes" id="UP000708208">
    <property type="component" value="Unassembled WGS sequence"/>
</dbReference>
<comment type="caution">
    <text evidence="1">The sequence shown here is derived from an EMBL/GenBank/DDBJ whole genome shotgun (WGS) entry which is preliminary data.</text>
</comment>
<evidence type="ECO:0000313" key="2">
    <source>
        <dbReference type="Proteomes" id="UP000708208"/>
    </source>
</evidence>
<protein>
    <submittedName>
        <fullName evidence="1">Uncharacterized protein</fullName>
    </submittedName>
</protein>
<accession>A0A8J2L4L7</accession>